<evidence type="ECO:0000256" key="6">
    <source>
        <dbReference type="SAM" id="MobiDB-lite"/>
    </source>
</evidence>
<sequence length="1179" mass="132427">MAAKVDLVSGGVEELIQDSPLDSLSLQTIIKDQDTSRYTCIGCKYITEEQEALFQHIRTEKHFRNVHGIYTEILLPLLERSTEFDELNSSIERIYKNNSAKEVNQFKLRTEIVRELEEKVRVVNGSVSLDVVGSTATGLCLITSDININITTDDESMIPDILLNILNLLRENVEVYTNVNEDFYSPLKIPKITFNHKSSGILCELRAGTYAPQKMSSLLSVYSTLDTRLTAIGTALHYIINVLKCNQQINGHYPSVVFDLLIIHYLQQTTPPVLPVIHELLDTDQTEREEGGAFINNNKFKEALASAAKEWASTNTETVGQLLYGLLRYYVFDFSTSEHAVSVRQLQLLTRVSRGWGKYGLAVEDPIIPKSNIARASNDNIFEYLMDCLKTMYLQFNGVSSHIDVLLSSSIALLLKQSTDTNKPTAGTAAIHHDDTGKHSGMIIGPVAPSIGLVAPSIGPVAPSIGPVAPSIIVPVAPSNGPVDPSVVPVDPSIVNTTSSASEEEEKGGGDDQSMADGKDGKDGVSVSKLKRRRRRLFFKPVEHQEIMKLIKLINLPQEEKCPIDEWIHLPRFKRLLKSCPVSCVLCKRNGHSALSCPNEKVPKLLEEAPLPPNRTLRNMEGLFIQYKESVKLTDPEIKQRNETKELIQSDIRKLYANSSLELFGSSANGFGHSKSDLDLCLIMEDDEQTDKVQIIEDLVESLKADVKYRRVVGIKTARVPIVKLTISRCNIDADISLLNSLALHNTNMLAAYNDIDERLQTLGFILKYFAKVCDMCDASSGSISSYAFIIMMIHYLQQLPIPVLPVLQQLGDRSVGPVVNGWNCYYFKDIRNLYEVWKPVERNRMSVAELWIGFLKYYAMDFDWLTDVVTIKQLDKLTKFKKWWTSKHVAIEDPFNLEHNLGQAVSGRMRTYMLMRFQRAYKHHTKPKHWKHLDELINEFVLCGKFKAPKFLICDKCNSRGHRAESCSTTSTGGERGKERNNKQQQQQQHQQQKQEQKEKHEDKQEPEDAVMRGGGGRRDRGTGRKGRERKHGDDPERNDALKRVLAITRNGSIEELKRLKQRLRPLVYDKRRNGTIQHKIELSVVNELLKKHEATPTGGTTPIVRTTPTGGATPTSTSSGFIPVPVSAVYSSHSLGVLPYNVRPPPLLATPPPLLAPPPPTDTPSRLHLLSSRPYKH</sequence>
<evidence type="ECO:0000313" key="8">
    <source>
        <dbReference type="EnsemblMetazoa" id="Aqu2.1.18356_001"/>
    </source>
</evidence>
<dbReference type="GO" id="GO:0050265">
    <property type="term" value="F:RNA uridylyltransferase activity"/>
    <property type="evidence" value="ECO:0007669"/>
    <property type="project" value="TreeGrafter"/>
</dbReference>
<dbReference type="GO" id="GO:0031123">
    <property type="term" value="P:RNA 3'-end processing"/>
    <property type="evidence" value="ECO:0007669"/>
    <property type="project" value="TreeGrafter"/>
</dbReference>
<feature type="compositionally biased region" description="Low complexity" evidence="6">
    <location>
        <begin position="984"/>
        <end position="993"/>
    </location>
</feature>
<dbReference type="GO" id="GO:0008270">
    <property type="term" value="F:zinc ion binding"/>
    <property type="evidence" value="ECO:0007669"/>
    <property type="project" value="InterPro"/>
</dbReference>
<evidence type="ECO:0000256" key="1">
    <source>
        <dbReference type="ARBA" id="ARBA00001936"/>
    </source>
</evidence>
<keyword evidence="5" id="KW-0460">Magnesium</keyword>
<keyword evidence="3" id="KW-0808">Transferase</keyword>
<evidence type="ECO:0000256" key="3">
    <source>
        <dbReference type="ARBA" id="ARBA00022679"/>
    </source>
</evidence>
<dbReference type="InParanoid" id="A0A1X7TT00"/>
<evidence type="ECO:0000256" key="5">
    <source>
        <dbReference type="ARBA" id="ARBA00022842"/>
    </source>
</evidence>
<feature type="region of interest" description="Disordered" evidence="6">
    <location>
        <begin position="486"/>
        <end position="527"/>
    </location>
</feature>
<dbReference type="eggNOG" id="KOG2277">
    <property type="taxonomic scope" value="Eukaryota"/>
</dbReference>
<feature type="domain" description="CCHC-type" evidence="7">
    <location>
        <begin position="954"/>
        <end position="970"/>
    </location>
</feature>
<dbReference type="Gene3D" id="3.30.460.10">
    <property type="entry name" value="Beta Polymerase, domain 2"/>
    <property type="match status" value="2"/>
</dbReference>
<name>A0A1X7TT00_AMPQE</name>
<feature type="compositionally biased region" description="Low complexity" evidence="6">
    <location>
        <begin position="1108"/>
        <end position="1119"/>
    </location>
</feature>
<dbReference type="Pfam" id="PF03828">
    <property type="entry name" value="PAP_assoc"/>
    <property type="match status" value="2"/>
</dbReference>
<reference evidence="8" key="1">
    <citation type="submission" date="2017-05" db="UniProtKB">
        <authorList>
            <consortium name="EnsemblMetazoa"/>
        </authorList>
    </citation>
    <scope>IDENTIFICATION</scope>
</reference>
<dbReference type="InterPro" id="IPR002058">
    <property type="entry name" value="PAP_assoc"/>
</dbReference>
<dbReference type="EnsemblMetazoa" id="Aqu2.1.18356_001">
    <property type="protein sequence ID" value="Aqu2.1.18356_001"/>
    <property type="gene ID" value="Aqu2.1.18356"/>
</dbReference>
<dbReference type="InterPro" id="IPR054708">
    <property type="entry name" value="MTPAP-like_central"/>
</dbReference>
<dbReference type="InterPro" id="IPR045100">
    <property type="entry name" value="TUT4/7_NTP_transf"/>
</dbReference>
<feature type="domain" description="CCHC-type" evidence="7">
    <location>
        <begin position="583"/>
        <end position="599"/>
    </location>
</feature>
<dbReference type="Pfam" id="PF19088">
    <property type="entry name" value="TUTase"/>
    <property type="match status" value="1"/>
</dbReference>
<dbReference type="InterPro" id="IPR001878">
    <property type="entry name" value="Znf_CCHC"/>
</dbReference>
<feature type="region of interest" description="Disordered" evidence="6">
    <location>
        <begin position="1096"/>
        <end position="1119"/>
    </location>
</feature>
<dbReference type="GO" id="GO:0003676">
    <property type="term" value="F:nucleic acid binding"/>
    <property type="evidence" value="ECO:0007669"/>
    <property type="project" value="InterPro"/>
</dbReference>
<feature type="compositionally biased region" description="Pro residues" evidence="6">
    <location>
        <begin position="1152"/>
        <end position="1164"/>
    </location>
</feature>
<feature type="compositionally biased region" description="Basic and acidic residues" evidence="6">
    <location>
        <begin position="994"/>
        <end position="1005"/>
    </location>
</feature>
<dbReference type="SUPFAM" id="SSF81301">
    <property type="entry name" value="Nucleotidyltransferase"/>
    <property type="match status" value="2"/>
</dbReference>
<dbReference type="SUPFAM" id="SSF81631">
    <property type="entry name" value="PAP/OAS1 substrate-binding domain"/>
    <property type="match status" value="2"/>
</dbReference>
<dbReference type="OrthoDB" id="407432at2759"/>
<comment type="cofactor">
    <cofactor evidence="1">
        <name>Mn(2+)</name>
        <dbReference type="ChEBI" id="CHEBI:29035"/>
    </cofactor>
</comment>
<evidence type="ECO:0000256" key="4">
    <source>
        <dbReference type="ARBA" id="ARBA00022723"/>
    </source>
</evidence>
<protein>
    <recommendedName>
        <fullName evidence="7">CCHC-type domain-containing protein</fullName>
    </recommendedName>
</protein>
<accession>A0A1X7TT00</accession>
<comment type="cofactor">
    <cofactor evidence="2">
        <name>Mg(2+)</name>
        <dbReference type="ChEBI" id="CHEBI:18420"/>
    </cofactor>
</comment>
<feature type="region of interest" description="Disordered" evidence="6">
    <location>
        <begin position="1152"/>
        <end position="1179"/>
    </location>
</feature>
<evidence type="ECO:0000259" key="7">
    <source>
        <dbReference type="SMART" id="SM00343"/>
    </source>
</evidence>
<organism evidence="8">
    <name type="scientific">Amphimedon queenslandica</name>
    <name type="common">Sponge</name>
    <dbReference type="NCBI Taxonomy" id="400682"/>
    <lineage>
        <taxon>Eukaryota</taxon>
        <taxon>Metazoa</taxon>
        <taxon>Porifera</taxon>
        <taxon>Demospongiae</taxon>
        <taxon>Heteroscleromorpha</taxon>
        <taxon>Haplosclerida</taxon>
        <taxon>Niphatidae</taxon>
        <taxon>Amphimedon</taxon>
    </lineage>
</organism>
<dbReference type="Gene3D" id="1.10.1410.10">
    <property type="match status" value="2"/>
</dbReference>
<dbReference type="PANTHER" id="PTHR12271">
    <property type="entry name" value="POLY A POLYMERASE CID PAP -RELATED"/>
    <property type="match status" value="1"/>
</dbReference>
<feature type="region of interest" description="Disordered" evidence="6">
    <location>
        <begin position="962"/>
        <end position="1042"/>
    </location>
</feature>
<dbReference type="SMART" id="SM00343">
    <property type="entry name" value="ZnF_C2HC"/>
    <property type="match status" value="2"/>
</dbReference>
<proteinExistence type="predicted"/>
<evidence type="ECO:0000256" key="2">
    <source>
        <dbReference type="ARBA" id="ARBA00001946"/>
    </source>
</evidence>
<dbReference type="AlphaFoldDB" id="A0A1X7TT00"/>
<dbReference type="STRING" id="400682.A0A1X7TT00"/>
<dbReference type="CDD" id="cd05402">
    <property type="entry name" value="NT_PAP_TUTase"/>
    <property type="match status" value="1"/>
</dbReference>
<dbReference type="PANTHER" id="PTHR12271:SF66">
    <property type="entry name" value="TERMINAL URIDYLYLTRANSFERASE TAILOR"/>
    <property type="match status" value="1"/>
</dbReference>
<keyword evidence="4" id="KW-0479">Metal-binding</keyword>
<dbReference type="Pfam" id="PF22600">
    <property type="entry name" value="MTPAP-like_central"/>
    <property type="match status" value="1"/>
</dbReference>
<dbReference type="InterPro" id="IPR043519">
    <property type="entry name" value="NT_sf"/>
</dbReference>
<feature type="compositionally biased region" description="Basic and acidic residues" evidence="6">
    <location>
        <begin position="1032"/>
        <end position="1042"/>
    </location>
</feature>